<dbReference type="SUPFAM" id="SSF141868">
    <property type="entry name" value="EAL domain-like"/>
    <property type="match status" value="1"/>
</dbReference>
<protein>
    <submittedName>
        <fullName evidence="6">Diguanylate cyclase/phosphodiesterase with PAS/PAC sensor(S)</fullName>
    </submittedName>
</protein>
<dbReference type="InterPro" id="IPR012226">
    <property type="entry name" value="Diguanyl_cyclase/Pdiesterase"/>
</dbReference>
<dbReference type="Pfam" id="PF13185">
    <property type="entry name" value="GAF_2"/>
    <property type="match status" value="1"/>
</dbReference>
<dbReference type="InterPro" id="IPR003018">
    <property type="entry name" value="GAF"/>
</dbReference>
<dbReference type="PROSITE" id="PS50883">
    <property type="entry name" value="EAL"/>
    <property type="match status" value="1"/>
</dbReference>
<feature type="domain" description="GGDEF" evidence="5">
    <location>
        <begin position="450"/>
        <end position="582"/>
    </location>
</feature>
<dbReference type="Gene3D" id="3.30.450.40">
    <property type="match status" value="1"/>
</dbReference>
<gene>
    <name evidence="6" type="ORF">DFP81_12117</name>
</gene>
<dbReference type="NCBIfam" id="TIGR00254">
    <property type="entry name" value="GGDEF"/>
    <property type="match status" value="1"/>
</dbReference>
<dbReference type="PROSITE" id="PS50112">
    <property type="entry name" value="PAS"/>
    <property type="match status" value="2"/>
</dbReference>
<evidence type="ECO:0000259" key="2">
    <source>
        <dbReference type="PROSITE" id="PS50112"/>
    </source>
</evidence>
<dbReference type="InterPro" id="IPR000700">
    <property type="entry name" value="PAS-assoc_C"/>
</dbReference>
<dbReference type="PROSITE" id="PS50887">
    <property type="entry name" value="GGDEF"/>
    <property type="match status" value="1"/>
</dbReference>
<dbReference type="InterPro" id="IPR000014">
    <property type="entry name" value="PAS"/>
</dbReference>
<feature type="domain" description="PAS" evidence="2">
    <location>
        <begin position="7"/>
        <end position="61"/>
    </location>
</feature>
<keyword evidence="1" id="KW-0175">Coiled coil</keyword>
<evidence type="ECO:0000259" key="4">
    <source>
        <dbReference type="PROSITE" id="PS50883"/>
    </source>
</evidence>
<dbReference type="Gene3D" id="3.20.20.450">
    <property type="entry name" value="EAL domain"/>
    <property type="match status" value="1"/>
</dbReference>
<dbReference type="SUPFAM" id="SSF55781">
    <property type="entry name" value="GAF domain-like"/>
    <property type="match status" value="1"/>
</dbReference>
<dbReference type="InterPro" id="IPR052155">
    <property type="entry name" value="Biofilm_reg_signaling"/>
</dbReference>
<dbReference type="EMBL" id="QUNG01000021">
    <property type="protein sequence ID" value="REG78462.1"/>
    <property type="molecule type" value="Genomic_DNA"/>
</dbReference>
<dbReference type="InterPro" id="IPR035965">
    <property type="entry name" value="PAS-like_dom_sf"/>
</dbReference>
<proteinExistence type="predicted"/>
<dbReference type="CDD" id="cd00130">
    <property type="entry name" value="PAS"/>
    <property type="match status" value="2"/>
</dbReference>
<dbReference type="Proteomes" id="UP000256542">
    <property type="component" value="Unassembled WGS sequence"/>
</dbReference>
<dbReference type="CDD" id="cd01949">
    <property type="entry name" value="GGDEF"/>
    <property type="match status" value="1"/>
</dbReference>
<feature type="coiled-coil region" evidence="1">
    <location>
        <begin position="577"/>
        <end position="604"/>
    </location>
</feature>
<dbReference type="PROSITE" id="PS50113">
    <property type="entry name" value="PAC"/>
    <property type="match status" value="1"/>
</dbReference>
<dbReference type="Pfam" id="PF00563">
    <property type="entry name" value="EAL"/>
    <property type="match status" value="1"/>
</dbReference>
<dbReference type="InterPro" id="IPR001633">
    <property type="entry name" value="EAL_dom"/>
</dbReference>
<keyword evidence="7" id="KW-1185">Reference proteome</keyword>
<dbReference type="PIRSF" id="PIRSF005925">
    <property type="entry name" value="Dos"/>
    <property type="match status" value="1"/>
</dbReference>
<accession>A0A3E0D8X0</accession>
<dbReference type="SMART" id="SM00065">
    <property type="entry name" value="GAF"/>
    <property type="match status" value="1"/>
</dbReference>
<dbReference type="PANTHER" id="PTHR44757">
    <property type="entry name" value="DIGUANYLATE CYCLASE DGCP"/>
    <property type="match status" value="1"/>
</dbReference>
<dbReference type="Pfam" id="PF13426">
    <property type="entry name" value="PAS_9"/>
    <property type="match status" value="2"/>
</dbReference>
<dbReference type="InterPro" id="IPR029016">
    <property type="entry name" value="GAF-like_dom_sf"/>
</dbReference>
<dbReference type="InterPro" id="IPR029787">
    <property type="entry name" value="Nucleotide_cyclase"/>
</dbReference>
<evidence type="ECO:0000256" key="1">
    <source>
        <dbReference type="SAM" id="Coils"/>
    </source>
</evidence>
<feature type="domain" description="EAL" evidence="4">
    <location>
        <begin position="591"/>
        <end position="845"/>
    </location>
</feature>
<dbReference type="PANTHER" id="PTHR44757:SF2">
    <property type="entry name" value="BIOFILM ARCHITECTURE MAINTENANCE PROTEIN MBAA"/>
    <property type="match status" value="1"/>
</dbReference>
<organism evidence="6 7">
    <name type="scientific">Marinomonas pollencensis</name>
    <dbReference type="NCBI Taxonomy" id="491954"/>
    <lineage>
        <taxon>Bacteria</taxon>
        <taxon>Pseudomonadati</taxon>
        <taxon>Pseudomonadota</taxon>
        <taxon>Gammaproteobacteria</taxon>
        <taxon>Oceanospirillales</taxon>
        <taxon>Oceanospirillaceae</taxon>
        <taxon>Marinomonas</taxon>
    </lineage>
</organism>
<evidence type="ECO:0000259" key="3">
    <source>
        <dbReference type="PROSITE" id="PS50113"/>
    </source>
</evidence>
<dbReference type="Gene3D" id="3.30.450.20">
    <property type="entry name" value="PAS domain"/>
    <property type="match status" value="2"/>
</dbReference>
<comment type="caution">
    <text evidence="6">The sequence shown here is derived from an EMBL/GenBank/DDBJ whole genome shotgun (WGS) entry which is preliminary data.</text>
</comment>
<dbReference type="AlphaFoldDB" id="A0A3E0D8X0"/>
<dbReference type="InterPro" id="IPR000160">
    <property type="entry name" value="GGDEF_dom"/>
</dbReference>
<dbReference type="SMART" id="SM00052">
    <property type="entry name" value="EAL"/>
    <property type="match status" value="1"/>
</dbReference>
<dbReference type="SMART" id="SM00267">
    <property type="entry name" value="GGDEF"/>
    <property type="match status" value="1"/>
</dbReference>
<dbReference type="SMART" id="SM00086">
    <property type="entry name" value="PAC"/>
    <property type="match status" value="2"/>
</dbReference>
<dbReference type="SUPFAM" id="SSF55785">
    <property type="entry name" value="PYP-like sensor domain (PAS domain)"/>
    <property type="match status" value="2"/>
</dbReference>
<dbReference type="Pfam" id="PF00990">
    <property type="entry name" value="GGDEF"/>
    <property type="match status" value="1"/>
</dbReference>
<dbReference type="OrthoDB" id="9804951at2"/>
<evidence type="ECO:0000313" key="6">
    <source>
        <dbReference type="EMBL" id="REG78462.1"/>
    </source>
</evidence>
<dbReference type="InterPro" id="IPR043128">
    <property type="entry name" value="Rev_trsase/Diguanyl_cyclase"/>
</dbReference>
<feature type="domain" description="PAS" evidence="2">
    <location>
        <begin position="131"/>
        <end position="201"/>
    </location>
</feature>
<dbReference type="InterPro" id="IPR035919">
    <property type="entry name" value="EAL_sf"/>
</dbReference>
<reference evidence="6 7" key="1">
    <citation type="submission" date="2018-08" db="EMBL/GenBank/DDBJ databases">
        <title>Genomic Encyclopedia of Type Strains, Phase III (KMG-III): the genomes of soil and plant-associated and newly described type strains.</title>
        <authorList>
            <person name="Whitman W."/>
        </authorList>
    </citation>
    <scope>NUCLEOTIDE SEQUENCE [LARGE SCALE GENOMIC DNA]</scope>
    <source>
        <strain evidence="6 7">CECT 7375</strain>
    </source>
</reference>
<dbReference type="InterPro" id="IPR001610">
    <property type="entry name" value="PAC"/>
</dbReference>
<feature type="domain" description="PAC" evidence="3">
    <location>
        <begin position="204"/>
        <end position="256"/>
    </location>
</feature>
<name>A0A3E0D8X0_9GAMM</name>
<sequence>MPAKEHLSNLFVQTLEQAMDGVVVIDSRNNIILYNKAAENLWGFSHDEVMGKNVKILVPDNIKPNHDKYVNANRETGVNKIVGMSRDIEIVRKDGSIKWGSFSISKVEVDGKILYTAFVKDVTEMVVQRKRIEMLSLVTDKTDNAIFITDSQWNVVYINKGFSNILGYQEADILGRSPISVISPVAYGNKVAAIRASLQKGEAVKLEAPALTKDGREVWCSVMANPVFNDAGELTNIVTVMSEITATKLHEVLHANILGAIAKDKPLEVIMEVACREISRVDNSIIPAILRVDEEQRLQLLAAPALPLDYRKTLSGIRIGEGAASSGTAAYRQQAVLAADIASDPLWADYKDRILPLGIKSCWSSPIKSKGGEAIGVIAFYRKEHQEPSEIDQLLISVLSPLCGLAIEREKQRQDIRHLAYYDSLTKLPNRSLLHAEAEHALRAVEAAQQTLAVLFLDMDRFKQINDSAGHPAGDLFLQKVAARISQKCADSDIAGRLSGDEFVVITKYKTQAKLNNYIEELKQCIAEPVQLPGLKVSPSVSIGVSTYPDDGRDIGTLIHRADMAMYQAKTSGKGRFAFFSHELNQLAQERQELEIELQKAIENGDLELAYQPQINMKDGSLYGVEALARWYHPKFGSVSPGKFIPLAEECGLIGDLSNWALRSACQQMAIWRNKGVAILSISVNLSPINFHNMDLCNVIMSELDSHNLKASDITLELTEGVFLDTNPNTMKVLHDIHQQGVGFSIDDFGTGYSGLSYLRRIPIKELKLDKSFVNELEQSATGRALSKAVLQIGESLNLDVVAEGIEHQGQYKILKNQGYHVAQGFLFSKPLNSVEIEAWMHNIPVNKPQESESLISDLES</sequence>
<evidence type="ECO:0000259" key="5">
    <source>
        <dbReference type="PROSITE" id="PS50887"/>
    </source>
</evidence>
<dbReference type="RefSeq" id="WP_115899206.1">
    <property type="nucleotide sequence ID" value="NZ_QUNG01000021.1"/>
</dbReference>
<dbReference type="SUPFAM" id="SSF55073">
    <property type="entry name" value="Nucleotide cyclase"/>
    <property type="match status" value="1"/>
</dbReference>
<dbReference type="NCBIfam" id="TIGR00229">
    <property type="entry name" value="sensory_box"/>
    <property type="match status" value="2"/>
</dbReference>
<dbReference type="Gene3D" id="3.30.70.270">
    <property type="match status" value="1"/>
</dbReference>
<dbReference type="SMART" id="SM00091">
    <property type="entry name" value="PAS"/>
    <property type="match status" value="2"/>
</dbReference>
<dbReference type="CDD" id="cd01948">
    <property type="entry name" value="EAL"/>
    <property type="match status" value="1"/>
</dbReference>
<evidence type="ECO:0000313" key="7">
    <source>
        <dbReference type="Proteomes" id="UP000256542"/>
    </source>
</evidence>